<evidence type="ECO:0000313" key="2">
    <source>
        <dbReference type="EMBL" id="MFC0514410.1"/>
    </source>
</evidence>
<accession>A0ABV6L4M4</accession>
<reference evidence="2 3" key="1">
    <citation type="submission" date="2024-09" db="EMBL/GenBank/DDBJ databases">
        <authorList>
            <person name="Sun Q."/>
            <person name="Mori K."/>
        </authorList>
    </citation>
    <scope>NUCLEOTIDE SEQUENCE [LARGE SCALE GENOMIC DNA]</scope>
    <source>
        <strain evidence="2 3">NCAIM B.02415</strain>
    </source>
</reference>
<name>A0ABV6L4M4_9SPHI</name>
<gene>
    <name evidence="2" type="ORF">ACFFGT_09370</name>
</gene>
<comment type="caution">
    <text evidence="2">The sequence shown here is derived from an EMBL/GenBank/DDBJ whole genome shotgun (WGS) entry which is preliminary data.</text>
</comment>
<evidence type="ECO:0000313" key="3">
    <source>
        <dbReference type="Proteomes" id="UP001589828"/>
    </source>
</evidence>
<keyword evidence="1" id="KW-0732">Signal</keyword>
<protein>
    <submittedName>
        <fullName evidence="2">Uncharacterized protein</fullName>
    </submittedName>
</protein>
<dbReference type="EMBL" id="JBHLTS010000020">
    <property type="protein sequence ID" value="MFC0514410.1"/>
    <property type="molecule type" value="Genomic_DNA"/>
</dbReference>
<dbReference type="RefSeq" id="WP_377022259.1">
    <property type="nucleotide sequence ID" value="NZ_JBHLTS010000020.1"/>
</dbReference>
<feature type="chain" id="PRO_5045494758" evidence="1">
    <location>
        <begin position="23"/>
        <end position="67"/>
    </location>
</feature>
<evidence type="ECO:0000256" key="1">
    <source>
        <dbReference type="SAM" id="SignalP"/>
    </source>
</evidence>
<sequence>MKNSFKLGFVALVLAASFSACGGNAKKTDGDTTKTTVVDSTKVVTDSTKTDTTKVVADTTKKDTTKK</sequence>
<dbReference type="PROSITE" id="PS51257">
    <property type="entry name" value="PROKAR_LIPOPROTEIN"/>
    <property type="match status" value="1"/>
</dbReference>
<keyword evidence="3" id="KW-1185">Reference proteome</keyword>
<organism evidence="2 3">
    <name type="scientific">Mucilaginibacter angelicae</name>
    <dbReference type="NCBI Taxonomy" id="869718"/>
    <lineage>
        <taxon>Bacteria</taxon>
        <taxon>Pseudomonadati</taxon>
        <taxon>Bacteroidota</taxon>
        <taxon>Sphingobacteriia</taxon>
        <taxon>Sphingobacteriales</taxon>
        <taxon>Sphingobacteriaceae</taxon>
        <taxon>Mucilaginibacter</taxon>
    </lineage>
</organism>
<feature type="signal peptide" evidence="1">
    <location>
        <begin position="1"/>
        <end position="22"/>
    </location>
</feature>
<proteinExistence type="predicted"/>
<dbReference type="Proteomes" id="UP001589828">
    <property type="component" value="Unassembled WGS sequence"/>
</dbReference>